<feature type="transmembrane region" description="Helical" evidence="1">
    <location>
        <begin position="169"/>
        <end position="189"/>
    </location>
</feature>
<dbReference type="EMBL" id="CP120371">
    <property type="protein sequence ID" value="WEX83186.1"/>
    <property type="molecule type" value="Genomic_DNA"/>
</dbReference>
<evidence type="ECO:0000256" key="1">
    <source>
        <dbReference type="SAM" id="Phobius"/>
    </source>
</evidence>
<accession>A0ABY8D211</accession>
<reference evidence="2 3" key="1">
    <citation type="submission" date="2023-03" db="EMBL/GenBank/DDBJ databases">
        <authorList>
            <person name="Kaur S."/>
            <person name="Espinosa-Saiz D."/>
            <person name="Velazquez E."/>
            <person name="Menendez E."/>
            <person name="diCenzo G.C."/>
        </authorList>
    </citation>
    <scope>NUCLEOTIDE SEQUENCE [LARGE SCALE GENOMIC DNA]</scope>
    <source>
        <strain evidence="2 3">LMG 27395</strain>
    </source>
</reference>
<proteinExistence type="predicted"/>
<evidence type="ECO:0000313" key="3">
    <source>
        <dbReference type="Proteomes" id="UP001235547"/>
    </source>
</evidence>
<feature type="transmembrane region" description="Helical" evidence="1">
    <location>
        <begin position="273"/>
        <end position="294"/>
    </location>
</feature>
<organism evidence="2 3">
    <name type="scientific">Sinorhizobium numidicum</name>
    <dbReference type="NCBI Taxonomy" id="680248"/>
    <lineage>
        <taxon>Bacteria</taxon>
        <taxon>Pseudomonadati</taxon>
        <taxon>Pseudomonadota</taxon>
        <taxon>Alphaproteobacteria</taxon>
        <taxon>Hyphomicrobiales</taxon>
        <taxon>Rhizobiaceae</taxon>
        <taxon>Sinorhizobium/Ensifer group</taxon>
        <taxon>Sinorhizobium</taxon>
    </lineage>
</organism>
<feature type="transmembrane region" description="Helical" evidence="1">
    <location>
        <begin position="201"/>
        <end position="226"/>
    </location>
</feature>
<feature type="transmembrane region" description="Helical" evidence="1">
    <location>
        <begin position="110"/>
        <end position="133"/>
    </location>
</feature>
<keyword evidence="3" id="KW-1185">Reference proteome</keyword>
<feature type="transmembrane region" description="Helical" evidence="1">
    <location>
        <begin position="238"/>
        <end position="261"/>
    </location>
</feature>
<feature type="transmembrane region" description="Helical" evidence="1">
    <location>
        <begin position="325"/>
        <end position="344"/>
    </location>
</feature>
<keyword evidence="1" id="KW-0472">Membrane</keyword>
<dbReference type="Proteomes" id="UP001235547">
    <property type="component" value="Chromosome 1"/>
</dbReference>
<feature type="transmembrane region" description="Helical" evidence="1">
    <location>
        <begin position="71"/>
        <end position="98"/>
    </location>
</feature>
<evidence type="ECO:0000313" key="2">
    <source>
        <dbReference type="EMBL" id="WEX83186.1"/>
    </source>
</evidence>
<feature type="transmembrane region" description="Helical" evidence="1">
    <location>
        <begin position="299"/>
        <end position="319"/>
    </location>
</feature>
<keyword evidence="1" id="KW-1133">Transmembrane helix</keyword>
<sequence length="367" mass="39408">MTELNRALTAAAERGIISPDQINDLEAHLSDRGIGARVLKVARDASNGKPADAQAALESEQPRFLRGFHDILITIGVVVVLVGLWGIGGAIATLPLIVMLAEILVRRQRLALPAVALTLALVHWITLGMYGLINALQSASEPTTLVLIYVCAFPLPLGLFYWRYRIPLAFALLVLSIASVAIASIFTVIEKTWGIDAGLMAYPYLAPSILLVAAVAVFAIAMRYDIADPQRLSVRSDIAFWLHLAAAPALLYAMLSFVIVSGGDEAWWSGERGLGQAVAVVILVALFMTIGLVIDRRAFVTSGLLSLGAAIWAILNKSGASLDSYVFIVCAVVGLTVLVIGIFWQRLRRMAISLLPAAITTRLYAVP</sequence>
<feature type="transmembrane region" description="Helical" evidence="1">
    <location>
        <begin position="145"/>
        <end position="162"/>
    </location>
</feature>
<evidence type="ECO:0008006" key="4">
    <source>
        <dbReference type="Google" id="ProtNLM"/>
    </source>
</evidence>
<dbReference type="RefSeq" id="WP_280733992.1">
    <property type="nucleotide sequence ID" value="NZ_CP120368.1"/>
</dbReference>
<keyword evidence="1" id="KW-0812">Transmembrane</keyword>
<gene>
    <name evidence="2" type="ORF">PYH38_005548</name>
</gene>
<name>A0ABY8D211_9HYPH</name>
<protein>
    <recommendedName>
        <fullName evidence="4">DUF2157 domain-containing protein</fullName>
    </recommendedName>
</protein>